<dbReference type="EMBL" id="JARQWQ010000018">
    <property type="protein sequence ID" value="KAK2565957.1"/>
    <property type="molecule type" value="Genomic_DNA"/>
</dbReference>
<reference evidence="1" key="2">
    <citation type="journal article" date="2023" name="Science">
        <title>Genomic signatures of disease resistance in endangered staghorn corals.</title>
        <authorList>
            <person name="Vollmer S.V."/>
            <person name="Selwyn J.D."/>
            <person name="Despard B.A."/>
            <person name="Roesel C.L."/>
        </authorList>
    </citation>
    <scope>NUCLEOTIDE SEQUENCE</scope>
    <source>
        <strain evidence="1">K2</strain>
    </source>
</reference>
<keyword evidence="2" id="KW-1185">Reference proteome</keyword>
<gene>
    <name evidence="1" type="ORF">P5673_010266</name>
</gene>
<evidence type="ECO:0000313" key="1">
    <source>
        <dbReference type="EMBL" id="KAK2565957.1"/>
    </source>
</evidence>
<accession>A0AAD9QR27</accession>
<reference evidence="1" key="1">
    <citation type="journal article" date="2023" name="G3 (Bethesda)">
        <title>Whole genome assembly and annotation of the endangered Caribbean coral Acropora cervicornis.</title>
        <authorList>
            <person name="Selwyn J.D."/>
            <person name="Vollmer S.V."/>
        </authorList>
    </citation>
    <scope>NUCLEOTIDE SEQUENCE</scope>
    <source>
        <strain evidence="1">K2</strain>
    </source>
</reference>
<evidence type="ECO:0000313" key="2">
    <source>
        <dbReference type="Proteomes" id="UP001249851"/>
    </source>
</evidence>
<sequence length="111" mass="12313">MKIRKAANAIMKVPPSTINALVASTRKELDTKVAKTMNGMSPRTIKTTRKRVICHGHSCRKNAGITQVIDIQQRGSLATRSNEHTSVQINVQLKSFDLEKDNDGNKTVLEK</sequence>
<comment type="caution">
    <text evidence="1">The sequence shown here is derived from an EMBL/GenBank/DDBJ whole genome shotgun (WGS) entry which is preliminary data.</text>
</comment>
<dbReference type="AlphaFoldDB" id="A0AAD9QR27"/>
<proteinExistence type="predicted"/>
<name>A0AAD9QR27_ACRCE</name>
<dbReference type="Proteomes" id="UP001249851">
    <property type="component" value="Unassembled WGS sequence"/>
</dbReference>
<protein>
    <submittedName>
        <fullName evidence="1">Uncharacterized protein</fullName>
    </submittedName>
</protein>
<organism evidence="1 2">
    <name type="scientific">Acropora cervicornis</name>
    <name type="common">Staghorn coral</name>
    <dbReference type="NCBI Taxonomy" id="6130"/>
    <lineage>
        <taxon>Eukaryota</taxon>
        <taxon>Metazoa</taxon>
        <taxon>Cnidaria</taxon>
        <taxon>Anthozoa</taxon>
        <taxon>Hexacorallia</taxon>
        <taxon>Scleractinia</taxon>
        <taxon>Astrocoeniina</taxon>
        <taxon>Acroporidae</taxon>
        <taxon>Acropora</taxon>
    </lineage>
</organism>